<dbReference type="InterPro" id="IPR050297">
    <property type="entry name" value="LipidA_mod_glycosyltrf_83"/>
</dbReference>
<feature type="transmembrane region" description="Helical" evidence="8">
    <location>
        <begin position="197"/>
        <end position="216"/>
    </location>
</feature>
<dbReference type="OrthoDB" id="9153955at2"/>
<evidence type="ECO:0000313" key="10">
    <source>
        <dbReference type="EMBL" id="AIC26555.1"/>
    </source>
</evidence>
<sequence length="499" mass="54260">MLERATRTIKTAALLLAAYFVLNIALRITLPHSLELDEAEQSFFSQYLLAGYGPQPPFYNWMQYAIVSVTGMSIGALVVPKNILLFLCYLFYGLAGREALKDQALAAIGMLALITLPQVSYMAQQDLTHTTALLFASSLFLYGFFRTLDRPGVGSYLLLGLATGIGLISKYNFALMPVVALIAILPDAEWRRRALDWRMLIAIAVALVIVLPHAIWLQGNLAFASSDTLVKMAAGNEPVGIARIGKGLLAFLVAILAFAALPVAIFAAAFRRDFVRALSARNRWTGMMERMMLASLAGIALIVLFTGSTTVRERWLDPFLLVLPIYFLAKMKAAGLDFSAGLRRFRPVVPVLMACVLVALGFRVVGAGLIGTYSRPNVPMADLVREMTRQAEPALVIASDPYVAGNMRLQLPHVPVVIPDFPVAGIPAYTTAGGPVLIVWRGKKTATAADAVMPERFSSALTAADITPQEIGALSLPYYFGRQDDNFALGYAWVRPGAR</sequence>
<dbReference type="RefSeq" id="WP_038687870.1">
    <property type="nucleotide sequence ID" value="NZ_CP006986.1"/>
</dbReference>
<dbReference type="GO" id="GO:0005886">
    <property type="term" value="C:plasma membrane"/>
    <property type="evidence" value="ECO:0007669"/>
    <property type="project" value="UniProtKB-SubCell"/>
</dbReference>
<keyword evidence="3" id="KW-0328">Glycosyltransferase</keyword>
<feature type="transmembrane region" description="Helical" evidence="8">
    <location>
        <begin position="174"/>
        <end position="190"/>
    </location>
</feature>
<evidence type="ECO:0000256" key="4">
    <source>
        <dbReference type="ARBA" id="ARBA00022679"/>
    </source>
</evidence>
<evidence type="ECO:0000256" key="2">
    <source>
        <dbReference type="ARBA" id="ARBA00022475"/>
    </source>
</evidence>
<evidence type="ECO:0000256" key="1">
    <source>
        <dbReference type="ARBA" id="ARBA00004651"/>
    </source>
</evidence>
<organism evidence="10 11">
    <name type="scientific">Rhizobium etli bv. mimosae str. IE4771</name>
    <dbReference type="NCBI Taxonomy" id="1432050"/>
    <lineage>
        <taxon>Bacteria</taxon>
        <taxon>Pseudomonadati</taxon>
        <taxon>Pseudomonadota</taxon>
        <taxon>Alphaproteobacteria</taxon>
        <taxon>Hyphomicrobiales</taxon>
        <taxon>Rhizobiaceae</taxon>
        <taxon>Rhizobium/Agrobacterium group</taxon>
        <taxon>Rhizobium</taxon>
    </lineage>
</organism>
<dbReference type="PANTHER" id="PTHR33908:SF11">
    <property type="entry name" value="MEMBRANE PROTEIN"/>
    <property type="match status" value="1"/>
</dbReference>
<gene>
    <name evidence="10" type="ORF">IE4771_CH01409</name>
</gene>
<feature type="domain" description="Glycosyltransferase RgtA/B/C/D-like" evidence="9">
    <location>
        <begin position="55"/>
        <end position="216"/>
    </location>
</feature>
<proteinExistence type="predicted"/>
<evidence type="ECO:0000259" key="9">
    <source>
        <dbReference type="Pfam" id="PF13231"/>
    </source>
</evidence>
<dbReference type="HOGENOM" id="CLU_039820_0_0_5"/>
<evidence type="ECO:0000256" key="5">
    <source>
        <dbReference type="ARBA" id="ARBA00022692"/>
    </source>
</evidence>
<dbReference type="AlphaFoldDB" id="A0A060I3S6"/>
<evidence type="ECO:0000256" key="3">
    <source>
        <dbReference type="ARBA" id="ARBA00022676"/>
    </source>
</evidence>
<dbReference type="Proteomes" id="UP000027180">
    <property type="component" value="Chromosome"/>
</dbReference>
<dbReference type="EMBL" id="CP006986">
    <property type="protein sequence ID" value="AIC26555.1"/>
    <property type="molecule type" value="Genomic_DNA"/>
</dbReference>
<feature type="transmembrane region" description="Helical" evidence="8">
    <location>
        <begin position="248"/>
        <end position="270"/>
    </location>
</feature>
<feature type="transmembrane region" description="Helical" evidence="8">
    <location>
        <begin position="64"/>
        <end position="92"/>
    </location>
</feature>
<dbReference type="PANTHER" id="PTHR33908">
    <property type="entry name" value="MANNOSYLTRANSFERASE YKCB-RELATED"/>
    <property type="match status" value="1"/>
</dbReference>
<keyword evidence="2" id="KW-1003">Cell membrane</keyword>
<feature type="transmembrane region" description="Helical" evidence="8">
    <location>
        <begin position="348"/>
        <end position="370"/>
    </location>
</feature>
<feature type="transmembrane region" description="Helical" evidence="8">
    <location>
        <begin position="127"/>
        <end position="145"/>
    </location>
</feature>
<protein>
    <submittedName>
        <fullName evidence="10">PMT family glycosyltransferase protein</fullName>
    </submittedName>
</protein>
<evidence type="ECO:0000256" key="7">
    <source>
        <dbReference type="ARBA" id="ARBA00023136"/>
    </source>
</evidence>
<dbReference type="Pfam" id="PF13231">
    <property type="entry name" value="PMT_2"/>
    <property type="match status" value="1"/>
</dbReference>
<keyword evidence="7 8" id="KW-0472">Membrane</keyword>
<evidence type="ECO:0000256" key="6">
    <source>
        <dbReference type="ARBA" id="ARBA00022989"/>
    </source>
</evidence>
<dbReference type="GO" id="GO:0009103">
    <property type="term" value="P:lipopolysaccharide biosynthetic process"/>
    <property type="evidence" value="ECO:0007669"/>
    <property type="project" value="UniProtKB-ARBA"/>
</dbReference>
<keyword evidence="5 8" id="KW-0812">Transmembrane</keyword>
<reference evidence="10 11" key="1">
    <citation type="submission" date="2013-12" db="EMBL/GenBank/DDBJ databases">
        <title>Complete genome sequence of Rhizobium etli bv. mimosae IE4771.</title>
        <authorList>
            <person name="Bustos P."/>
            <person name="Santamaria R.I."/>
            <person name="Lozano L."/>
            <person name="Ormeno-Orrillo E."/>
            <person name="Rogel M.A."/>
            <person name="Romero D."/>
            <person name="Cevallos M.A."/>
            <person name="Martinez-Romero E."/>
            <person name="Gonzalez V."/>
        </authorList>
    </citation>
    <scope>NUCLEOTIDE SEQUENCE [LARGE SCALE GENOMIC DNA]</scope>
    <source>
        <strain evidence="10 11">IE4771</strain>
    </source>
</reference>
<evidence type="ECO:0000313" key="11">
    <source>
        <dbReference type="Proteomes" id="UP000027180"/>
    </source>
</evidence>
<dbReference type="GO" id="GO:0016763">
    <property type="term" value="F:pentosyltransferase activity"/>
    <property type="evidence" value="ECO:0007669"/>
    <property type="project" value="TreeGrafter"/>
</dbReference>
<evidence type="ECO:0000256" key="8">
    <source>
        <dbReference type="SAM" id="Phobius"/>
    </source>
</evidence>
<keyword evidence="4" id="KW-0808">Transferase</keyword>
<feature type="transmembrane region" description="Helical" evidence="8">
    <location>
        <begin position="315"/>
        <end position="336"/>
    </location>
</feature>
<keyword evidence="6 8" id="KW-1133">Transmembrane helix</keyword>
<name>A0A060I3S6_RHIET</name>
<comment type="subcellular location">
    <subcellularLocation>
        <location evidence="1">Cell membrane</location>
        <topology evidence="1">Multi-pass membrane protein</topology>
    </subcellularLocation>
</comment>
<dbReference type="KEGG" id="rei:IE4771_CH01409"/>
<accession>A0A060I3S6</accession>
<dbReference type="InterPro" id="IPR038731">
    <property type="entry name" value="RgtA/B/C-like"/>
</dbReference>
<feature type="transmembrane region" description="Helical" evidence="8">
    <location>
        <begin position="291"/>
        <end position="309"/>
    </location>
</feature>